<evidence type="ECO:0000313" key="7">
    <source>
        <dbReference type="Proteomes" id="UP001212152"/>
    </source>
</evidence>
<feature type="region of interest" description="Disordered" evidence="4">
    <location>
        <begin position="595"/>
        <end position="688"/>
    </location>
</feature>
<dbReference type="CDD" id="cd00063">
    <property type="entry name" value="FN3"/>
    <property type="match status" value="1"/>
</dbReference>
<organism evidence="6 7">
    <name type="scientific">Geranomyces variabilis</name>
    <dbReference type="NCBI Taxonomy" id="109894"/>
    <lineage>
        <taxon>Eukaryota</taxon>
        <taxon>Fungi</taxon>
        <taxon>Fungi incertae sedis</taxon>
        <taxon>Chytridiomycota</taxon>
        <taxon>Chytridiomycota incertae sedis</taxon>
        <taxon>Chytridiomycetes</taxon>
        <taxon>Spizellomycetales</taxon>
        <taxon>Powellomycetaceae</taxon>
        <taxon>Geranomyces</taxon>
    </lineage>
</organism>
<comment type="similarity">
    <text evidence="1">Belongs to the LCA5 family.</text>
</comment>
<dbReference type="SUPFAM" id="SSF49265">
    <property type="entry name" value="Fibronectin type III"/>
    <property type="match status" value="1"/>
</dbReference>
<dbReference type="Gene3D" id="2.60.40.10">
    <property type="entry name" value="Immunoglobulins"/>
    <property type="match status" value="1"/>
</dbReference>
<evidence type="ECO:0000313" key="6">
    <source>
        <dbReference type="EMBL" id="KAJ3177014.1"/>
    </source>
</evidence>
<evidence type="ECO:0000256" key="3">
    <source>
        <dbReference type="SAM" id="Coils"/>
    </source>
</evidence>
<proteinExistence type="inferred from homology"/>
<dbReference type="GO" id="GO:0005930">
    <property type="term" value="C:axoneme"/>
    <property type="evidence" value="ECO:0007669"/>
    <property type="project" value="TreeGrafter"/>
</dbReference>
<comment type="caution">
    <text evidence="6">The sequence shown here is derived from an EMBL/GenBank/DDBJ whole genome shotgun (WGS) entry which is preliminary data.</text>
</comment>
<sequence>MAAVTTMQGAAPAEMDAPATIAPAVTVKAEDAGHFLPRMPKASSRTPSVTAADSRHEGHYNPPQSAKHQRAPPHEAHQYRHGGGRNMHIPGNIEILQAMMHERDVELLRLRHENSLLKQIERRQQKDIEQLEWNSDERVIHALREEVTGLKQKLKLYFTQLSANTRELRHVSDDRHRLKEQNARLEKLATDRHLAERDQLNGELERSIGRIAALERTAADAVKRAELTEKNMTVDNLHLRARIHTLENEVTKARAKAQKLDEHIRDREKEICSLEIYRYNAIHRKNEAVCKNCLNRDVDFSERKRKNEILAKLPGLSAPQIGAVTASTLEIMYQQPHNSISSGDRAVEYSSLSLLYSTDPTMKTGVERKELPIADARPEEKTAGGAKADQKARKKAGAGAAGKEGGLTVTLEQLQSGTEYHMQLVSGHLGVEGLPTMTVKVKTADAEPTTAHSAPADETSNATVPPQQPKLSVERLAESTVRVFAAIAMGEPRIQSYRVATIASPTTTESADPSVTEIEIPCANDSDDDEFSHVFEDLEVGRSFTFTFQAANKNGWSKPSEKSEPIILSPVVPHQRDPDDQKPVIVEPDPDFIRAAGIALPPSPLPPVEEPEQPVRIPTPAAAPSQDVEAAPPESPPNPDSAPEPGKLVKANSKTGSNLTLDQRVENMHHGLPAHFEPPPPVAVKAEG</sequence>
<dbReference type="AlphaFoldDB" id="A0AAD5XLQ1"/>
<keyword evidence="7" id="KW-1185">Reference proteome</keyword>
<feature type="region of interest" description="Disordered" evidence="4">
    <location>
        <begin position="377"/>
        <end position="403"/>
    </location>
</feature>
<evidence type="ECO:0000256" key="1">
    <source>
        <dbReference type="ARBA" id="ARBA00010229"/>
    </source>
</evidence>
<evidence type="ECO:0000259" key="5">
    <source>
        <dbReference type="PROSITE" id="PS50853"/>
    </source>
</evidence>
<gene>
    <name evidence="6" type="primary">LCA5</name>
    <name evidence="6" type="ORF">HDU87_004730</name>
</gene>
<feature type="region of interest" description="Disordered" evidence="4">
    <location>
        <begin position="445"/>
        <end position="468"/>
    </location>
</feature>
<dbReference type="InterPro" id="IPR013783">
    <property type="entry name" value="Ig-like_fold"/>
</dbReference>
<dbReference type="InterPro" id="IPR036116">
    <property type="entry name" value="FN3_sf"/>
</dbReference>
<dbReference type="Proteomes" id="UP001212152">
    <property type="component" value="Unassembled WGS sequence"/>
</dbReference>
<dbReference type="Pfam" id="PF15619">
    <property type="entry name" value="Lebercilin"/>
    <property type="match status" value="1"/>
</dbReference>
<dbReference type="EMBL" id="JADGJQ010000036">
    <property type="protein sequence ID" value="KAJ3177014.1"/>
    <property type="molecule type" value="Genomic_DNA"/>
</dbReference>
<dbReference type="PROSITE" id="PS50853">
    <property type="entry name" value="FN3"/>
    <property type="match status" value="1"/>
</dbReference>
<dbReference type="PANTHER" id="PTHR16650">
    <property type="entry name" value="C21ORF13-RELATED"/>
    <property type="match status" value="1"/>
</dbReference>
<evidence type="ECO:0000256" key="4">
    <source>
        <dbReference type="SAM" id="MobiDB-lite"/>
    </source>
</evidence>
<name>A0AAD5XLQ1_9FUNG</name>
<feature type="domain" description="Fibronectin type-III" evidence="5">
    <location>
        <begin position="465"/>
        <end position="571"/>
    </location>
</feature>
<reference evidence="6" key="1">
    <citation type="submission" date="2020-05" db="EMBL/GenBank/DDBJ databases">
        <title>Phylogenomic resolution of chytrid fungi.</title>
        <authorList>
            <person name="Stajich J.E."/>
            <person name="Amses K."/>
            <person name="Simmons R."/>
            <person name="Seto K."/>
            <person name="Myers J."/>
            <person name="Bonds A."/>
            <person name="Quandt C.A."/>
            <person name="Barry K."/>
            <person name="Liu P."/>
            <person name="Grigoriev I."/>
            <person name="Longcore J.E."/>
            <person name="James T.Y."/>
        </authorList>
    </citation>
    <scope>NUCLEOTIDE SEQUENCE</scope>
    <source>
        <strain evidence="6">JEL0379</strain>
    </source>
</reference>
<dbReference type="InterPro" id="IPR028933">
    <property type="entry name" value="Lebercilin_dom"/>
</dbReference>
<accession>A0AAD5XLQ1</accession>
<evidence type="ECO:0000256" key="2">
    <source>
        <dbReference type="ARBA" id="ARBA00023054"/>
    </source>
</evidence>
<dbReference type="PANTHER" id="PTHR16650:SF6">
    <property type="entry name" value="GH21622P"/>
    <property type="match status" value="1"/>
</dbReference>
<protein>
    <submittedName>
        <fullName evidence="6">Lebercilin</fullName>
    </submittedName>
</protein>
<feature type="coiled-coil region" evidence="3">
    <location>
        <begin position="168"/>
        <end position="270"/>
    </location>
</feature>
<dbReference type="InterPro" id="IPR003961">
    <property type="entry name" value="FN3_dom"/>
</dbReference>
<dbReference type="GO" id="GO:0042073">
    <property type="term" value="P:intraciliary transport"/>
    <property type="evidence" value="ECO:0007669"/>
    <property type="project" value="TreeGrafter"/>
</dbReference>
<feature type="compositionally biased region" description="Pro residues" evidence="4">
    <location>
        <begin position="633"/>
        <end position="642"/>
    </location>
</feature>
<feature type="compositionally biased region" description="Polar residues" evidence="4">
    <location>
        <begin position="652"/>
        <end position="661"/>
    </location>
</feature>
<feature type="region of interest" description="Disordered" evidence="4">
    <location>
        <begin position="37"/>
        <end position="85"/>
    </location>
</feature>
<keyword evidence="2 3" id="KW-0175">Coiled coil</keyword>
<dbReference type="InterPro" id="IPR026188">
    <property type="entry name" value="Lebercilin-like"/>
</dbReference>